<proteinExistence type="predicted"/>
<organism evidence="1 2">
    <name type="scientific">Hyaloscypha bicolor E</name>
    <dbReference type="NCBI Taxonomy" id="1095630"/>
    <lineage>
        <taxon>Eukaryota</taxon>
        <taxon>Fungi</taxon>
        <taxon>Dikarya</taxon>
        <taxon>Ascomycota</taxon>
        <taxon>Pezizomycotina</taxon>
        <taxon>Leotiomycetes</taxon>
        <taxon>Helotiales</taxon>
        <taxon>Hyaloscyphaceae</taxon>
        <taxon>Hyaloscypha</taxon>
        <taxon>Hyaloscypha bicolor</taxon>
    </lineage>
</organism>
<dbReference type="AlphaFoldDB" id="A0A2J6TMJ4"/>
<evidence type="ECO:0000313" key="2">
    <source>
        <dbReference type="Proteomes" id="UP000235371"/>
    </source>
</evidence>
<dbReference type="Proteomes" id="UP000235371">
    <property type="component" value="Unassembled WGS sequence"/>
</dbReference>
<sequence length="303" mass="34550">MSRTSTTSLRSNIYKNVEENGRTYHQYKQGKYNLPNDEMEKERLDLQHTLFYISLGEKLYLAPLGPNIHNVLDIATGTGIWAIEFANLFPSAQVLGTDLSPIQPEYVPPNCRFEIDDAEDEWPFAEKFDYIHGRALLSCFKDPRAVLTSAFDSLAPGGYLELQDGVCPFSYIGDPPVTSDFYRWNELVVEGSTKVGRPWTNVVHYKRWMQEIGFEDVVEKSFYWPTNGWAKGRHYKQIGALFQADMLNGIEGMSLKIIGQLGWTPDAIREFIVGVRRDLCDPSITSYMNIRVVYGRKPSPVVV</sequence>
<dbReference type="GO" id="GO:0008168">
    <property type="term" value="F:methyltransferase activity"/>
    <property type="evidence" value="ECO:0007669"/>
    <property type="project" value="UniProtKB-KW"/>
</dbReference>
<accession>A0A2J6TMJ4</accession>
<dbReference type="SUPFAM" id="SSF53335">
    <property type="entry name" value="S-adenosyl-L-methionine-dependent methyltransferases"/>
    <property type="match status" value="1"/>
</dbReference>
<keyword evidence="2" id="KW-1185">Reference proteome</keyword>
<reference evidence="1 2" key="1">
    <citation type="submission" date="2016-04" db="EMBL/GenBank/DDBJ databases">
        <title>A degradative enzymes factory behind the ericoid mycorrhizal symbiosis.</title>
        <authorList>
            <consortium name="DOE Joint Genome Institute"/>
            <person name="Martino E."/>
            <person name="Morin E."/>
            <person name="Grelet G."/>
            <person name="Kuo A."/>
            <person name="Kohler A."/>
            <person name="Daghino S."/>
            <person name="Barry K."/>
            <person name="Choi C."/>
            <person name="Cichocki N."/>
            <person name="Clum A."/>
            <person name="Copeland A."/>
            <person name="Hainaut M."/>
            <person name="Haridas S."/>
            <person name="Labutti K."/>
            <person name="Lindquist E."/>
            <person name="Lipzen A."/>
            <person name="Khouja H.-R."/>
            <person name="Murat C."/>
            <person name="Ohm R."/>
            <person name="Olson A."/>
            <person name="Spatafora J."/>
            <person name="Veneault-Fourrey C."/>
            <person name="Henrissat B."/>
            <person name="Grigoriev I."/>
            <person name="Martin F."/>
            <person name="Perotto S."/>
        </authorList>
    </citation>
    <scope>NUCLEOTIDE SEQUENCE [LARGE SCALE GENOMIC DNA]</scope>
    <source>
        <strain evidence="1 2">E</strain>
    </source>
</reference>
<dbReference type="InParanoid" id="A0A2J6TMJ4"/>
<evidence type="ECO:0000313" key="1">
    <source>
        <dbReference type="EMBL" id="PMD64240.1"/>
    </source>
</evidence>
<dbReference type="STRING" id="1095630.A0A2J6TMJ4"/>
<dbReference type="Gene3D" id="3.40.50.150">
    <property type="entry name" value="Vaccinia Virus protein VP39"/>
    <property type="match status" value="1"/>
</dbReference>
<dbReference type="CDD" id="cd02440">
    <property type="entry name" value="AdoMet_MTases"/>
    <property type="match status" value="1"/>
</dbReference>
<dbReference type="PANTHER" id="PTHR43591">
    <property type="entry name" value="METHYLTRANSFERASE"/>
    <property type="match status" value="1"/>
</dbReference>
<dbReference type="GeneID" id="36582194"/>
<dbReference type="InterPro" id="IPR029063">
    <property type="entry name" value="SAM-dependent_MTases_sf"/>
</dbReference>
<dbReference type="EMBL" id="KZ613769">
    <property type="protein sequence ID" value="PMD64240.1"/>
    <property type="molecule type" value="Genomic_DNA"/>
</dbReference>
<keyword evidence="1" id="KW-0489">Methyltransferase</keyword>
<name>A0A2J6TMJ4_9HELO</name>
<dbReference type="OrthoDB" id="2013972at2759"/>
<dbReference type="GO" id="GO:0032259">
    <property type="term" value="P:methylation"/>
    <property type="evidence" value="ECO:0007669"/>
    <property type="project" value="UniProtKB-KW"/>
</dbReference>
<keyword evidence="1" id="KW-0808">Transferase</keyword>
<protein>
    <submittedName>
        <fullName evidence="1">S-adenosyl-L-methionine-dependent methyltransferase</fullName>
    </submittedName>
</protein>
<dbReference type="Pfam" id="PF13489">
    <property type="entry name" value="Methyltransf_23"/>
    <property type="match status" value="1"/>
</dbReference>
<gene>
    <name evidence="1" type="ORF">K444DRAFT_521252</name>
</gene>
<dbReference type="PANTHER" id="PTHR43591:SF102">
    <property type="entry name" value="S-ADENOSYL-L-METHIONINE-DEPENDENT METHYLTRANSFERASE"/>
    <property type="match status" value="1"/>
</dbReference>
<dbReference type="RefSeq" id="XP_024741144.1">
    <property type="nucleotide sequence ID" value="XM_024874114.1"/>
</dbReference>